<evidence type="ECO:0000313" key="1">
    <source>
        <dbReference type="EMBL" id="KAJ9115696.1"/>
    </source>
</evidence>
<sequence>MDAAMSWRSVDHYGESNQETPTGSLRNRRRDRPSISINELGEDMGSSSRSSPHPLLSAAGVSYGTPVQGEREAILGTRSPMTNFDEISRPSLFRLTSDLEREVHAANVISRSSVDETSLRGSLDARRSSSVREPPKEVEVIVHELATLRKVNKLWPTDPLHLRRQLYIPLEECKWAKASDLFVRGPGEGEITIIKKGSKNQKGPPFRNASSNNLDTSVSQPGDYPFSLGLTYAGKGKGREVDYGTPDNSRDLASVPLPQNGAIQPSSDGQVLSIIRIPASELSFFPKNKANSNNGSRRSLDTGVLDVLKRSGSPGPSPRNSSSIAPKASSSPSSLRNSFESLTRPFTGRINSMTPIEESGMALNSKVDPSQSGIELLPTRNSTNGQTTSRSKPERKTSSGWNLNFFSVADDGMDPQDTNWEGGIYELTMAFPEEYPTRPPKCKFTPPLFHPNVYPSGTVCLSILDEEKSWKPAITIKQILLGIQDLLTDPNASDPAQVEAYTLYRNDREAYNKKIRAQAKERAQK</sequence>
<organism evidence="1 2">
    <name type="scientific">Naganishia adeliensis</name>
    <dbReference type="NCBI Taxonomy" id="92952"/>
    <lineage>
        <taxon>Eukaryota</taxon>
        <taxon>Fungi</taxon>
        <taxon>Dikarya</taxon>
        <taxon>Basidiomycota</taxon>
        <taxon>Agaricomycotina</taxon>
        <taxon>Tremellomycetes</taxon>
        <taxon>Filobasidiales</taxon>
        <taxon>Filobasidiaceae</taxon>
        <taxon>Naganishia</taxon>
    </lineage>
</organism>
<reference evidence="1" key="1">
    <citation type="submission" date="2023-04" db="EMBL/GenBank/DDBJ databases">
        <title>Draft Genome sequencing of Naganishia species isolated from polar environments using Oxford Nanopore Technology.</title>
        <authorList>
            <person name="Leo P."/>
            <person name="Venkateswaran K."/>
        </authorList>
    </citation>
    <scope>NUCLEOTIDE SEQUENCE</scope>
    <source>
        <strain evidence="1">MNA-CCFEE 5262</strain>
    </source>
</reference>
<evidence type="ECO:0000313" key="2">
    <source>
        <dbReference type="Proteomes" id="UP001230649"/>
    </source>
</evidence>
<dbReference type="EMBL" id="JASBWS010000005">
    <property type="protein sequence ID" value="KAJ9115696.1"/>
    <property type="molecule type" value="Genomic_DNA"/>
</dbReference>
<accession>A0ACC2WX28</accession>
<protein>
    <submittedName>
        <fullName evidence="1">Uncharacterized protein</fullName>
    </submittedName>
</protein>
<proteinExistence type="predicted"/>
<comment type="caution">
    <text evidence="1">The sequence shown here is derived from an EMBL/GenBank/DDBJ whole genome shotgun (WGS) entry which is preliminary data.</text>
</comment>
<gene>
    <name evidence="1" type="ORF">QFC20_001023</name>
</gene>
<dbReference type="Proteomes" id="UP001230649">
    <property type="component" value="Unassembled WGS sequence"/>
</dbReference>
<keyword evidence="2" id="KW-1185">Reference proteome</keyword>
<name>A0ACC2WX28_9TREE</name>